<feature type="domain" description="FAS1" evidence="1">
    <location>
        <begin position="178"/>
        <end position="347"/>
    </location>
</feature>
<gene>
    <name evidence="2" type="ORF">BBA_07841</name>
</gene>
<dbReference type="PROSITE" id="PS50213">
    <property type="entry name" value="FAS1"/>
    <property type="match status" value="2"/>
</dbReference>
<dbReference type="STRING" id="655819.J5JIS3"/>
<dbReference type="PANTHER" id="PTHR10900">
    <property type="entry name" value="PERIOSTIN-RELATED"/>
    <property type="match status" value="1"/>
</dbReference>
<dbReference type="HOGENOM" id="CLU_064545_0_0_1"/>
<dbReference type="GeneID" id="19890853"/>
<dbReference type="InterPro" id="IPR036378">
    <property type="entry name" value="FAS1_dom_sf"/>
</dbReference>
<dbReference type="Pfam" id="PF02469">
    <property type="entry name" value="Fasciclin"/>
    <property type="match status" value="2"/>
</dbReference>
<dbReference type="PANTHER" id="PTHR10900:SF77">
    <property type="entry name" value="FI19380P1"/>
    <property type="match status" value="1"/>
</dbReference>
<evidence type="ECO:0000313" key="2">
    <source>
        <dbReference type="EMBL" id="EJP63241.1"/>
    </source>
</evidence>
<dbReference type="InParanoid" id="J5JIS3"/>
<accession>J5JIS3</accession>
<organism evidence="2 3">
    <name type="scientific">Beauveria bassiana (strain ARSEF 2860)</name>
    <name type="common">White muscardine disease fungus</name>
    <name type="synonym">Tritirachium shiotae</name>
    <dbReference type="NCBI Taxonomy" id="655819"/>
    <lineage>
        <taxon>Eukaryota</taxon>
        <taxon>Fungi</taxon>
        <taxon>Dikarya</taxon>
        <taxon>Ascomycota</taxon>
        <taxon>Pezizomycotina</taxon>
        <taxon>Sordariomycetes</taxon>
        <taxon>Hypocreomycetidae</taxon>
        <taxon>Hypocreales</taxon>
        <taxon>Cordycipitaceae</taxon>
        <taxon>Beauveria</taxon>
    </lineage>
</organism>
<dbReference type="RefSeq" id="XP_008601160.1">
    <property type="nucleotide sequence ID" value="XM_008602938.1"/>
</dbReference>
<dbReference type="SUPFAM" id="SSF82153">
    <property type="entry name" value="FAS1 domain"/>
    <property type="match status" value="2"/>
</dbReference>
<dbReference type="Gene3D" id="2.30.180.10">
    <property type="entry name" value="FAS1 domain"/>
    <property type="match status" value="2"/>
</dbReference>
<dbReference type="AlphaFoldDB" id="J5JIS3"/>
<feature type="domain" description="FAS1" evidence="1">
    <location>
        <begin position="36"/>
        <end position="175"/>
    </location>
</feature>
<name>J5JIS3_BEAB2</name>
<protein>
    <submittedName>
        <fullName evidence="2">Fasciclin domain family protein</fullName>
    </submittedName>
</protein>
<dbReference type="InterPro" id="IPR050904">
    <property type="entry name" value="Adhesion/Biosynth-related"/>
</dbReference>
<dbReference type="Proteomes" id="UP000002762">
    <property type="component" value="Unassembled WGS sequence"/>
</dbReference>
<evidence type="ECO:0000313" key="3">
    <source>
        <dbReference type="Proteomes" id="UP000002762"/>
    </source>
</evidence>
<dbReference type="SMART" id="SM00554">
    <property type="entry name" value="FAS1"/>
    <property type="match status" value="2"/>
</dbReference>
<dbReference type="EMBL" id="JH725177">
    <property type="protein sequence ID" value="EJP63241.1"/>
    <property type="molecule type" value="Genomic_DNA"/>
</dbReference>
<reference evidence="2 3" key="1">
    <citation type="journal article" date="2012" name="Sci. Rep.">
        <title>Genomic perspectives on the evolution of fungal entomopathogenicity in Beauveria bassiana.</title>
        <authorList>
            <person name="Xiao G."/>
            <person name="Ying S.H."/>
            <person name="Zheng P."/>
            <person name="Wang Z.L."/>
            <person name="Zhang S."/>
            <person name="Xie X.Q."/>
            <person name="Shang Y."/>
            <person name="St Leger R.J."/>
            <person name="Zhao G.P."/>
            <person name="Wang C."/>
            <person name="Feng M.G."/>
        </authorList>
    </citation>
    <scope>NUCLEOTIDE SEQUENCE [LARGE SCALE GENOMIC DNA]</scope>
    <source>
        <strain evidence="2 3">ARSEF 2860</strain>
    </source>
</reference>
<dbReference type="InterPro" id="IPR000782">
    <property type="entry name" value="FAS1_domain"/>
</dbReference>
<proteinExistence type="predicted"/>
<evidence type="ECO:0000259" key="1">
    <source>
        <dbReference type="PROSITE" id="PS50213"/>
    </source>
</evidence>
<sequence length="384" mass="42478">MKLEQPLPSDPDALEVLFHKGIDSLQDMPADKRRADQSVYEILRTNPDATIFCSMVEKHANLLSRLQDLNSGEHTVLVPLDESWKHNGELMTRMGRDQDFQEAVLSAHISPHYVTTDTLVRFLNIPTILTPDGANGPQLARTRRSRTFQINEAATLTTGNIIAKNGIVHYLDRVLTPPHSSLSVLQSFSELSLFNKALLELKMADDFAALGIKGRTIFAPTDAAFRALDDEILEFLFDPKTGYPYLKALIKYHICPNVTVYTNLIWPKNNTGHRISSKDSIGVCKGQQTQSLATMAIDTARDLPAAVSLHIARYNDLIALTLNSSSHVLAQDILADDGVIHVVDAVLLPGMEGIQGAAEPASKRLKIITLPELRQLLMSFVEPE</sequence>
<keyword evidence="3" id="KW-1185">Reference proteome</keyword>